<sequence length="580" mass="65762">MRKPRFFGKNLSLTYILILSFIFISTVPVVSTSIGTYFKSKDIINSNTSQYIIQMLKQTNGEIDLNLQQFNSDASFLINPVVQQLLNKQFHRDISYQERKALSKEVAQYNVVSPKMSDISVYSTKGIFLIGLSDNYTPLSGELISKVTKLDGQIYWNFAGYDTFHEAHIQGVRLIKNMLGPEIIPIGYLTFKMPENIIYDSIKELQLGQTGQAIIVDTTGTVLSGQNRNWVGRHLDGNILNKLYANSEGAFIDKIDGQTYFMAFHTSETTGWKTMGLVPIAEMTPGLQGVYKSNILYLGGWILISILLSLLITRTVVTPIKQLIRAMRSVESGDFSVQTHLTGNEEALILSSNFNKMTSRLKELISRVYEEELKEKSAQLRALQAQINPHFLYNTLDTIYWMLYMRGQEKIGDVVVAMSNMLRYSIGKNGPIVTLKDELDNLSNYIHIQSTRYQDRITFEYDIDHSLEDTRVLKLMLQPTIENAITHGLEPSVRPGIICTRIYRYERECRIEISDNGVGISAERLAQLMEPGHVRDGHGIQNVDERLRLTFGEAYGLTITSVEGRGTKVLYKLPLNDNNI</sequence>
<dbReference type="PANTHER" id="PTHR34220">
    <property type="entry name" value="SENSOR HISTIDINE KINASE YPDA"/>
    <property type="match status" value="1"/>
</dbReference>
<dbReference type="Pfam" id="PF02518">
    <property type="entry name" value="HATPase_c"/>
    <property type="match status" value="1"/>
</dbReference>
<evidence type="ECO:0000256" key="2">
    <source>
        <dbReference type="ARBA" id="ARBA00022475"/>
    </source>
</evidence>
<dbReference type="AlphaFoldDB" id="A0A1R1ECE3"/>
<dbReference type="PANTHER" id="PTHR34220:SF7">
    <property type="entry name" value="SENSOR HISTIDINE KINASE YPDA"/>
    <property type="match status" value="1"/>
</dbReference>
<evidence type="ECO:0000313" key="12">
    <source>
        <dbReference type="Proteomes" id="UP000187172"/>
    </source>
</evidence>
<dbReference type="CDD" id="cd12912">
    <property type="entry name" value="PDC2_MCP_like"/>
    <property type="match status" value="1"/>
</dbReference>
<evidence type="ECO:0000256" key="7">
    <source>
        <dbReference type="ARBA" id="ARBA00022989"/>
    </source>
</evidence>
<evidence type="ECO:0000256" key="9">
    <source>
        <dbReference type="SAM" id="Phobius"/>
    </source>
</evidence>
<dbReference type="PROSITE" id="PS50885">
    <property type="entry name" value="HAMP"/>
    <property type="match status" value="1"/>
</dbReference>
<feature type="domain" description="HAMP" evidence="10">
    <location>
        <begin position="314"/>
        <end position="366"/>
    </location>
</feature>
<evidence type="ECO:0000256" key="6">
    <source>
        <dbReference type="ARBA" id="ARBA00022777"/>
    </source>
</evidence>
<comment type="caution">
    <text evidence="11">The sequence shown here is derived from an EMBL/GenBank/DDBJ whole genome shotgun (WGS) entry which is preliminary data.</text>
</comment>
<dbReference type="InterPro" id="IPR036890">
    <property type="entry name" value="HATPase_C_sf"/>
</dbReference>
<evidence type="ECO:0000256" key="5">
    <source>
        <dbReference type="ARBA" id="ARBA00022692"/>
    </source>
</evidence>
<dbReference type="InterPro" id="IPR003660">
    <property type="entry name" value="HAMP_dom"/>
</dbReference>
<dbReference type="GO" id="GO:0005886">
    <property type="term" value="C:plasma membrane"/>
    <property type="evidence" value="ECO:0007669"/>
    <property type="project" value="UniProtKB-SubCell"/>
</dbReference>
<feature type="transmembrane region" description="Helical" evidence="9">
    <location>
        <begin position="295"/>
        <end position="317"/>
    </location>
</feature>
<dbReference type="SUPFAM" id="SSF158472">
    <property type="entry name" value="HAMP domain-like"/>
    <property type="match status" value="1"/>
</dbReference>
<comment type="subcellular location">
    <subcellularLocation>
        <location evidence="1">Cell membrane</location>
        <topology evidence="1">Multi-pass membrane protein</topology>
    </subcellularLocation>
</comment>
<keyword evidence="4" id="KW-0808">Transferase</keyword>
<dbReference type="RefSeq" id="WP_076175398.1">
    <property type="nucleotide sequence ID" value="NZ_MRTP01000014.1"/>
</dbReference>
<dbReference type="STRING" id="297318.BK138_30120"/>
<keyword evidence="6" id="KW-0418">Kinase</keyword>
<proteinExistence type="predicted"/>
<dbReference type="GO" id="GO:0000155">
    <property type="term" value="F:phosphorelay sensor kinase activity"/>
    <property type="evidence" value="ECO:0007669"/>
    <property type="project" value="InterPro"/>
</dbReference>
<keyword evidence="12" id="KW-1185">Reference proteome</keyword>
<evidence type="ECO:0000256" key="8">
    <source>
        <dbReference type="ARBA" id="ARBA00023136"/>
    </source>
</evidence>
<keyword evidence="3" id="KW-0597">Phosphoprotein</keyword>
<evidence type="ECO:0000259" key="10">
    <source>
        <dbReference type="PROSITE" id="PS50885"/>
    </source>
</evidence>
<dbReference type="Gene3D" id="3.30.450.20">
    <property type="entry name" value="PAS domain"/>
    <property type="match status" value="1"/>
</dbReference>
<evidence type="ECO:0000256" key="1">
    <source>
        <dbReference type="ARBA" id="ARBA00004651"/>
    </source>
</evidence>
<dbReference type="InterPro" id="IPR033479">
    <property type="entry name" value="dCache_1"/>
</dbReference>
<evidence type="ECO:0000313" key="11">
    <source>
        <dbReference type="EMBL" id="OMF49449.1"/>
    </source>
</evidence>
<dbReference type="InterPro" id="IPR003594">
    <property type="entry name" value="HATPase_dom"/>
</dbReference>
<dbReference type="Proteomes" id="UP000187172">
    <property type="component" value="Unassembled WGS sequence"/>
</dbReference>
<evidence type="ECO:0000256" key="4">
    <source>
        <dbReference type="ARBA" id="ARBA00022679"/>
    </source>
</evidence>
<dbReference type="Pfam" id="PF06580">
    <property type="entry name" value="His_kinase"/>
    <property type="match status" value="1"/>
</dbReference>
<dbReference type="InterPro" id="IPR050640">
    <property type="entry name" value="Bact_2-comp_sensor_kinase"/>
</dbReference>
<evidence type="ECO:0000256" key="3">
    <source>
        <dbReference type="ARBA" id="ARBA00022553"/>
    </source>
</evidence>
<accession>A0A1R1ECE3</accession>
<keyword evidence="7 9" id="KW-1133">Transmembrane helix</keyword>
<gene>
    <name evidence="11" type="ORF">BK138_30120</name>
</gene>
<feature type="transmembrane region" description="Helical" evidence="9">
    <location>
        <begin position="12"/>
        <end position="38"/>
    </location>
</feature>
<dbReference type="Pfam" id="PF00672">
    <property type="entry name" value="HAMP"/>
    <property type="match status" value="1"/>
</dbReference>
<keyword evidence="5 9" id="KW-0812">Transmembrane</keyword>
<dbReference type="CDD" id="cd06225">
    <property type="entry name" value="HAMP"/>
    <property type="match status" value="1"/>
</dbReference>
<keyword evidence="2" id="KW-1003">Cell membrane</keyword>
<dbReference type="Gene3D" id="3.30.565.10">
    <property type="entry name" value="Histidine kinase-like ATPase, C-terminal domain"/>
    <property type="match status" value="1"/>
</dbReference>
<reference evidence="11 12" key="1">
    <citation type="submission" date="2016-11" db="EMBL/GenBank/DDBJ databases">
        <title>Paenibacillus species isolates.</title>
        <authorList>
            <person name="Beno S.M."/>
        </authorList>
    </citation>
    <scope>NUCLEOTIDE SEQUENCE [LARGE SCALE GENOMIC DNA]</scope>
    <source>
        <strain evidence="11 12">FSL R5-0378</strain>
    </source>
</reference>
<organism evidence="11 12">
    <name type="scientific">Paenibacillus rhizosphaerae</name>
    <dbReference type="NCBI Taxonomy" id="297318"/>
    <lineage>
        <taxon>Bacteria</taxon>
        <taxon>Bacillati</taxon>
        <taxon>Bacillota</taxon>
        <taxon>Bacilli</taxon>
        <taxon>Bacillales</taxon>
        <taxon>Paenibacillaceae</taxon>
        <taxon>Paenibacillus</taxon>
    </lineage>
</organism>
<dbReference type="EMBL" id="MRTP01000014">
    <property type="protein sequence ID" value="OMF49449.1"/>
    <property type="molecule type" value="Genomic_DNA"/>
</dbReference>
<dbReference type="Pfam" id="PF02743">
    <property type="entry name" value="dCache_1"/>
    <property type="match status" value="1"/>
</dbReference>
<dbReference type="Gene3D" id="6.10.340.10">
    <property type="match status" value="1"/>
</dbReference>
<dbReference type="InterPro" id="IPR010559">
    <property type="entry name" value="Sig_transdc_His_kin_internal"/>
</dbReference>
<protein>
    <recommendedName>
        <fullName evidence="10">HAMP domain-containing protein</fullName>
    </recommendedName>
</protein>
<keyword evidence="8 9" id="KW-0472">Membrane</keyword>
<dbReference type="SMART" id="SM00304">
    <property type="entry name" value="HAMP"/>
    <property type="match status" value="1"/>
</dbReference>
<dbReference type="SUPFAM" id="SSF55874">
    <property type="entry name" value="ATPase domain of HSP90 chaperone/DNA topoisomerase II/histidine kinase"/>
    <property type="match status" value="1"/>
</dbReference>
<name>A0A1R1ECE3_9BACL</name>